<keyword evidence="1" id="KW-0812">Transmembrane</keyword>
<accession>A0A926N9K8</accession>
<dbReference type="Proteomes" id="UP000661691">
    <property type="component" value="Unassembled WGS sequence"/>
</dbReference>
<sequence>MKKKVPIVAFLSGTMLLFFLMLILFFIYGSIGSMQGWPPLNLSLFNEMTIFKSIVSENGSFQLAFGPGILLIALAGGMLNALLALWLNPK</sequence>
<keyword evidence="1" id="KW-1133">Transmembrane helix</keyword>
<dbReference type="AlphaFoldDB" id="A0A926N9K8"/>
<keyword evidence="3" id="KW-1185">Reference proteome</keyword>
<reference evidence="2" key="1">
    <citation type="submission" date="2020-09" db="EMBL/GenBank/DDBJ databases">
        <title>A novel bacterium of genus Hazenella, isolated from South China Sea.</title>
        <authorList>
            <person name="Huang H."/>
            <person name="Mo K."/>
            <person name="Hu Y."/>
        </authorList>
    </citation>
    <scope>NUCLEOTIDE SEQUENCE</scope>
    <source>
        <strain evidence="2">IB182357</strain>
    </source>
</reference>
<evidence type="ECO:0000256" key="1">
    <source>
        <dbReference type="SAM" id="Phobius"/>
    </source>
</evidence>
<feature type="transmembrane region" description="Helical" evidence="1">
    <location>
        <begin position="7"/>
        <end position="31"/>
    </location>
</feature>
<organism evidence="2 3">
    <name type="scientific">Polycladospora coralii</name>
    <dbReference type="NCBI Taxonomy" id="2771432"/>
    <lineage>
        <taxon>Bacteria</taxon>
        <taxon>Bacillati</taxon>
        <taxon>Bacillota</taxon>
        <taxon>Bacilli</taxon>
        <taxon>Bacillales</taxon>
        <taxon>Thermoactinomycetaceae</taxon>
        <taxon>Polycladospora</taxon>
    </lineage>
</organism>
<gene>
    <name evidence="2" type="ORF">IC620_03605</name>
</gene>
<name>A0A926N9K8_9BACL</name>
<dbReference type="EMBL" id="JACXAH010000003">
    <property type="protein sequence ID" value="MBD1371440.1"/>
    <property type="molecule type" value="Genomic_DNA"/>
</dbReference>
<dbReference type="RefSeq" id="WP_191141535.1">
    <property type="nucleotide sequence ID" value="NZ_JACXAH010000003.1"/>
</dbReference>
<keyword evidence="1" id="KW-0472">Membrane</keyword>
<evidence type="ECO:0000313" key="2">
    <source>
        <dbReference type="EMBL" id="MBD1371440.1"/>
    </source>
</evidence>
<protein>
    <submittedName>
        <fullName evidence="2">Uncharacterized protein</fullName>
    </submittedName>
</protein>
<comment type="caution">
    <text evidence="2">The sequence shown here is derived from an EMBL/GenBank/DDBJ whole genome shotgun (WGS) entry which is preliminary data.</text>
</comment>
<proteinExistence type="predicted"/>
<evidence type="ECO:0000313" key="3">
    <source>
        <dbReference type="Proteomes" id="UP000661691"/>
    </source>
</evidence>
<feature type="transmembrane region" description="Helical" evidence="1">
    <location>
        <begin position="64"/>
        <end position="87"/>
    </location>
</feature>